<proteinExistence type="predicted"/>
<reference evidence="1" key="1">
    <citation type="thesis" date="2020" institute="ProQuest LLC" country="789 East Eisenhower Parkway, Ann Arbor, MI, USA">
        <title>Comparative Genomics and Chromosome Evolution.</title>
        <authorList>
            <person name="Mudd A.B."/>
        </authorList>
    </citation>
    <scope>NUCLEOTIDE SEQUENCE</scope>
    <source>
        <strain evidence="1">HN-11 Male</strain>
        <tissue evidence="1">Kidney and liver</tissue>
    </source>
</reference>
<dbReference type="EMBL" id="WNTK01000003">
    <property type="protein sequence ID" value="KAG9486808.1"/>
    <property type="molecule type" value="Genomic_DNA"/>
</dbReference>
<comment type="caution">
    <text evidence="1">The sequence shown here is derived from an EMBL/GenBank/DDBJ whole genome shotgun (WGS) entry which is preliminary data.</text>
</comment>
<dbReference type="AlphaFoldDB" id="A0A8J6FFH1"/>
<gene>
    <name evidence="1" type="ORF">GDO78_006942</name>
</gene>
<sequence length="80" mass="9602">MNGIEQQYLNSAEKLSAFRKCSISSTHVETVDHRPWSDSEFLFPFLPPPYRRQIKQKSETLLLEHDWWVRGKIYNKHHCD</sequence>
<name>A0A8J6FFH1_ELECQ</name>
<organism evidence="1 2">
    <name type="scientific">Eleutherodactylus coqui</name>
    <name type="common">Puerto Rican coqui</name>
    <dbReference type="NCBI Taxonomy" id="57060"/>
    <lineage>
        <taxon>Eukaryota</taxon>
        <taxon>Metazoa</taxon>
        <taxon>Chordata</taxon>
        <taxon>Craniata</taxon>
        <taxon>Vertebrata</taxon>
        <taxon>Euteleostomi</taxon>
        <taxon>Amphibia</taxon>
        <taxon>Batrachia</taxon>
        <taxon>Anura</taxon>
        <taxon>Neobatrachia</taxon>
        <taxon>Hyloidea</taxon>
        <taxon>Eleutherodactylidae</taxon>
        <taxon>Eleutherodactylinae</taxon>
        <taxon>Eleutherodactylus</taxon>
        <taxon>Eleutherodactylus</taxon>
    </lineage>
</organism>
<accession>A0A8J6FFH1</accession>
<evidence type="ECO:0000313" key="1">
    <source>
        <dbReference type="EMBL" id="KAG9486808.1"/>
    </source>
</evidence>
<dbReference type="Proteomes" id="UP000770717">
    <property type="component" value="Unassembled WGS sequence"/>
</dbReference>
<evidence type="ECO:0000313" key="2">
    <source>
        <dbReference type="Proteomes" id="UP000770717"/>
    </source>
</evidence>
<protein>
    <submittedName>
        <fullName evidence="1">Uncharacterized protein</fullName>
    </submittedName>
</protein>
<keyword evidence="2" id="KW-1185">Reference proteome</keyword>